<dbReference type="AlphaFoldDB" id="A0A2J6QN18"/>
<reference evidence="2 3" key="1">
    <citation type="submission" date="2016-05" db="EMBL/GenBank/DDBJ databases">
        <title>A degradative enzymes factory behind the ericoid mycorrhizal symbiosis.</title>
        <authorList>
            <consortium name="DOE Joint Genome Institute"/>
            <person name="Martino E."/>
            <person name="Morin E."/>
            <person name="Grelet G."/>
            <person name="Kuo A."/>
            <person name="Kohler A."/>
            <person name="Daghino S."/>
            <person name="Barry K."/>
            <person name="Choi C."/>
            <person name="Cichocki N."/>
            <person name="Clum A."/>
            <person name="Copeland A."/>
            <person name="Hainaut M."/>
            <person name="Haridas S."/>
            <person name="Labutti K."/>
            <person name="Lindquist E."/>
            <person name="Lipzen A."/>
            <person name="Khouja H.-R."/>
            <person name="Murat C."/>
            <person name="Ohm R."/>
            <person name="Olson A."/>
            <person name="Spatafora J."/>
            <person name="Veneault-Fourrey C."/>
            <person name="Henrissat B."/>
            <person name="Grigoriev I."/>
            <person name="Martin F."/>
            <person name="Perotto S."/>
        </authorList>
    </citation>
    <scope>NUCLEOTIDE SEQUENCE [LARGE SCALE GENOMIC DNA]</scope>
    <source>
        <strain evidence="2 3">UAMH 7357</strain>
    </source>
</reference>
<evidence type="ECO:0000256" key="1">
    <source>
        <dbReference type="SAM" id="MobiDB-lite"/>
    </source>
</evidence>
<feature type="region of interest" description="Disordered" evidence="1">
    <location>
        <begin position="157"/>
        <end position="176"/>
    </location>
</feature>
<keyword evidence="3" id="KW-1185">Reference proteome</keyword>
<evidence type="ECO:0000313" key="2">
    <source>
        <dbReference type="EMBL" id="PMD27655.1"/>
    </source>
</evidence>
<organism evidence="2 3">
    <name type="scientific">Hyaloscypha hepaticicola</name>
    <dbReference type="NCBI Taxonomy" id="2082293"/>
    <lineage>
        <taxon>Eukaryota</taxon>
        <taxon>Fungi</taxon>
        <taxon>Dikarya</taxon>
        <taxon>Ascomycota</taxon>
        <taxon>Pezizomycotina</taxon>
        <taxon>Leotiomycetes</taxon>
        <taxon>Helotiales</taxon>
        <taxon>Hyaloscyphaceae</taxon>
        <taxon>Hyaloscypha</taxon>
    </lineage>
</organism>
<sequence length="176" mass="19119">MAVLSFLKNEWSNPPSTAPPMSKQLQDVLWSPFGWDRIDNLTEKAQQALAACMARLAPFGACCIQQQNSRPMRFTRNPEMANPRGFGVAAGDASRAVVSQLLPPLFPLPDPAGAAKIYPTKPQELSVISLSDKAPTSPCRLLLWSLVGLTTRRLDDTPPSPDLFDDHLLPGSLTAP</sequence>
<dbReference type="EMBL" id="KZ613465">
    <property type="protein sequence ID" value="PMD27655.1"/>
    <property type="molecule type" value="Genomic_DNA"/>
</dbReference>
<gene>
    <name evidence="2" type="ORF">NA56DRAFT_653511</name>
</gene>
<proteinExistence type="predicted"/>
<dbReference type="Proteomes" id="UP000235672">
    <property type="component" value="Unassembled WGS sequence"/>
</dbReference>
<protein>
    <submittedName>
        <fullName evidence="2">Uncharacterized protein</fullName>
    </submittedName>
</protein>
<dbReference type="OrthoDB" id="10621020at2759"/>
<evidence type="ECO:0000313" key="3">
    <source>
        <dbReference type="Proteomes" id="UP000235672"/>
    </source>
</evidence>
<name>A0A2J6QN18_9HELO</name>
<accession>A0A2J6QN18</accession>